<gene>
    <name evidence="8" type="ORF">NPD5_3212</name>
</gene>
<evidence type="ECO:0000256" key="4">
    <source>
        <dbReference type="ARBA" id="ARBA00023186"/>
    </source>
</evidence>
<organism evidence="8 9">
    <name type="scientific">Clostridium sporogenes</name>
    <dbReference type="NCBI Taxonomy" id="1509"/>
    <lineage>
        <taxon>Bacteria</taxon>
        <taxon>Bacillati</taxon>
        <taxon>Bacillota</taxon>
        <taxon>Clostridia</taxon>
        <taxon>Eubacteriales</taxon>
        <taxon>Clostridiaceae</taxon>
        <taxon>Clostridium</taxon>
    </lineage>
</organism>
<keyword evidence="3" id="KW-1005">Bacterial flagellum biogenesis</keyword>
<proteinExistence type="inferred from homology"/>
<evidence type="ECO:0000256" key="2">
    <source>
        <dbReference type="ARBA" id="ARBA00022490"/>
    </source>
</evidence>
<dbReference type="RefSeq" id="WP_072586561.1">
    <property type="nucleotide sequence ID" value="NZ_CP013243.1"/>
</dbReference>
<evidence type="ECO:0000256" key="5">
    <source>
        <dbReference type="ARBA" id="ARBA00093765"/>
    </source>
</evidence>
<evidence type="ECO:0000256" key="7">
    <source>
        <dbReference type="ARBA" id="ARBA00093797"/>
    </source>
</evidence>
<keyword evidence="2" id="KW-0963">Cytoplasm</keyword>
<comment type="subcellular location">
    <subcellularLocation>
        <location evidence="1">Cytoplasm</location>
        <location evidence="1">Cytosol</location>
    </subcellularLocation>
</comment>
<accession>A0A1L3NCI1</accession>
<evidence type="ECO:0000313" key="9">
    <source>
        <dbReference type="Proteomes" id="UP000182204"/>
    </source>
</evidence>
<dbReference type="Proteomes" id="UP000182204">
    <property type="component" value="Chromosome"/>
</dbReference>
<keyword evidence="8" id="KW-0969">Cilium</keyword>
<evidence type="ECO:0000256" key="3">
    <source>
        <dbReference type="ARBA" id="ARBA00022795"/>
    </source>
</evidence>
<comment type="function">
    <text evidence="5">May act as an export chaperone for the filament capping protein FliD.</text>
</comment>
<evidence type="ECO:0000256" key="1">
    <source>
        <dbReference type="ARBA" id="ARBA00004514"/>
    </source>
</evidence>
<keyword evidence="8" id="KW-0966">Cell projection</keyword>
<keyword evidence="8" id="KW-0282">Flagellum</keyword>
<dbReference type="EMBL" id="CP013243">
    <property type="protein sequence ID" value="APH13838.1"/>
    <property type="molecule type" value="Genomic_DNA"/>
</dbReference>
<dbReference type="Pfam" id="PF05400">
    <property type="entry name" value="FliT"/>
    <property type="match status" value="1"/>
</dbReference>
<comment type="similarity">
    <text evidence="6">Belongs to the bacillales FliT family.</text>
</comment>
<reference evidence="8 9" key="1">
    <citation type="submission" date="2015-11" db="EMBL/GenBank/DDBJ databases">
        <authorList>
            <person name="Hill K.K."/>
            <person name="Shirey T.B."/>
            <person name="Raphael B."/>
            <person name="Daligault H.E."/>
            <person name="Davenport K.W."/>
            <person name="Bruce D.C."/>
            <person name="Foley B.T."/>
            <person name="Johnson S.L."/>
        </authorList>
    </citation>
    <scope>NUCLEOTIDE SEQUENCE [LARGE SCALE GENOMIC DNA]</scope>
    <source>
        <strain evidence="8 9">CDC_1632</strain>
    </source>
</reference>
<dbReference type="InterPro" id="IPR008622">
    <property type="entry name" value="FliT"/>
</dbReference>
<sequence length="113" mass="13542">MDELRNKLINFREITLNIINSLEKEDYDSPERLLEARENIIKEINDLDYQKEEFKKVDEELELLVIEKKLQNLMIEKKVKIKLKLKKASENKEANKNYSTKQFNTQSILNTKI</sequence>
<protein>
    <recommendedName>
        <fullName evidence="7">Flagellar protein FliT</fullName>
    </recommendedName>
</protein>
<keyword evidence="4" id="KW-0143">Chaperone</keyword>
<evidence type="ECO:0000256" key="6">
    <source>
        <dbReference type="ARBA" id="ARBA00093785"/>
    </source>
</evidence>
<dbReference type="AlphaFoldDB" id="A0A1L3NCI1"/>
<name>A0A1L3NCI1_CLOSG</name>
<evidence type="ECO:0000313" key="8">
    <source>
        <dbReference type="EMBL" id="APH13838.1"/>
    </source>
</evidence>